<accession>A0A812J0V0</accession>
<organism evidence="1 2">
    <name type="scientific">Symbiodinium pilosum</name>
    <name type="common">Dinoflagellate</name>
    <dbReference type="NCBI Taxonomy" id="2952"/>
    <lineage>
        <taxon>Eukaryota</taxon>
        <taxon>Sar</taxon>
        <taxon>Alveolata</taxon>
        <taxon>Dinophyceae</taxon>
        <taxon>Suessiales</taxon>
        <taxon>Symbiodiniaceae</taxon>
        <taxon>Symbiodinium</taxon>
    </lineage>
</organism>
<gene>
    <name evidence="1" type="primary">acuF</name>
    <name evidence="1" type="ORF">SPIL2461_LOCUS1159</name>
</gene>
<comment type="caution">
    <text evidence="1">The sequence shown here is derived from an EMBL/GenBank/DDBJ whole genome shotgun (WGS) entry which is preliminary data.</text>
</comment>
<feature type="non-terminal residue" evidence="1">
    <location>
        <position position="1"/>
    </location>
</feature>
<proteinExistence type="predicted"/>
<evidence type="ECO:0000313" key="2">
    <source>
        <dbReference type="Proteomes" id="UP000649617"/>
    </source>
</evidence>
<reference evidence="1" key="1">
    <citation type="submission" date="2021-02" db="EMBL/GenBank/DDBJ databases">
        <authorList>
            <person name="Dougan E. K."/>
            <person name="Rhodes N."/>
            <person name="Thang M."/>
            <person name="Chan C."/>
        </authorList>
    </citation>
    <scope>NUCLEOTIDE SEQUENCE</scope>
</reference>
<sequence length="58" mass="6424">MACPKHLEQSIATSLRQHLSVGKDSATSNELQTAFELSQEFSRTKFDILDQASDLGLE</sequence>
<protein>
    <submittedName>
        <fullName evidence="1">AcuF protein</fullName>
    </submittedName>
</protein>
<dbReference type="Proteomes" id="UP000649617">
    <property type="component" value="Unassembled WGS sequence"/>
</dbReference>
<keyword evidence="2" id="KW-1185">Reference proteome</keyword>
<dbReference type="EMBL" id="CAJNIZ010001104">
    <property type="protein sequence ID" value="CAE7182892.1"/>
    <property type="molecule type" value="Genomic_DNA"/>
</dbReference>
<name>A0A812J0V0_SYMPI</name>
<evidence type="ECO:0000313" key="1">
    <source>
        <dbReference type="EMBL" id="CAE7182892.1"/>
    </source>
</evidence>
<dbReference type="AlphaFoldDB" id="A0A812J0V0"/>